<reference evidence="2" key="1">
    <citation type="journal article" date="2023" name="bioRxiv">
        <title>Improved chromosome-level genome assembly for marigold (Tagetes erecta).</title>
        <authorList>
            <person name="Jiang F."/>
            <person name="Yuan L."/>
            <person name="Wang S."/>
            <person name="Wang H."/>
            <person name="Xu D."/>
            <person name="Wang A."/>
            <person name="Fan W."/>
        </authorList>
    </citation>
    <scope>NUCLEOTIDE SEQUENCE</scope>
    <source>
        <strain evidence="2">WSJ</strain>
        <tissue evidence="2">Leaf</tissue>
    </source>
</reference>
<gene>
    <name evidence="2" type="ORF">QVD17_06936</name>
</gene>
<proteinExistence type="predicted"/>
<evidence type="ECO:0000256" key="1">
    <source>
        <dbReference type="SAM" id="MobiDB-lite"/>
    </source>
</evidence>
<evidence type="ECO:0000313" key="2">
    <source>
        <dbReference type="EMBL" id="KAK1441098.1"/>
    </source>
</evidence>
<sequence>MNKPAGNPLLPPEAGEKVREASNAPDRAGLLFRLVLDNLAVLRPPLFALRWPSPDPTRRWGIRSRFVALLRLARPLS</sequence>
<dbReference type="AlphaFoldDB" id="A0AAD8LKD3"/>
<feature type="region of interest" description="Disordered" evidence="1">
    <location>
        <begin position="1"/>
        <end position="21"/>
    </location>
</feature>
<evidence type="ECO:0000313" key="3">
    <source>
        <dbReference type="Proteomes" id="UP001229421"/>
    </source>
</evidence>
<name>A0AAD8LKD3_TARER</name>
<dbReference type="EMBL" id="JAUHHV010000001">
    <property type="protein sequence ID" value="KAK1441098.1"/>
    <property type="molecule type" value="Genomic_DNA"/>
</dbReference>
<organism evidence="2 3">
    <name type="scientific">Tagetes erecta</name>
    <name type="common">African marigold</name>
    <dbReference type="NCBI Taxonomy" id="13708"/>
    <lineage>
        <taxon>Eukaryota</taxon>
        <taxon>Viridiplantae</taxon>
        <taxon>Streptophyta</taxon>
        <taxon>Embryophyta</taxon>
        <taxon>Tracheophyta</taxon>
        <taxon>Spermatophyta</taxon>
        <taxon>Magnoliopsida</taxon>
        <taxon>eudicotyledons</taxon>
        <taxon>Gunneridae</taxon>
        <taxon>Pentapetalae</taxon>
        <taxon>asterids</taxon>
        <taxon>campanulids</taxon>
        <taxon>Asterales</taxon>
        <taxon>Asteraceae</taxon>
        <taxon>Asteroideae</taxon>
        <taxon>Heliantheae alliance</taxon>
        <taxon>Tageteae</taxon>
        <taxon>Tagetes</taxon>
    </lineage>
</organism>
<accession>A0AAD8LKD3</accession>
<protein>
    <submittedName>
        <fullName evidence="2">Uncharacterized protein</fullName>
    </submittedName>
</protein>
<keyword evidence="3" id="KW-1185">Reference proteome</keyword>
<dbReference type="Proteomes" id="UP001229421">
    <property type="component" value="Unassembled WGS sequence"/>
</dbReference>
<comment type="caution">
    <text evidence="2">The sequence shown here is derived from an EMBL/GenBank/DDBJ whole genome shotgun (WGS) entry which is preliminary data.</text>
</comment>